<protein>
    <submittedName>
        <fullName evidence="1">Uncharacterized protein</fullName>
    </submittedName>
</protein>
<organism evidence="1 2">
    <name type="scientific">Aspergillus pseudoustus</name>
    <dbReference type="NCBI Taxonomy" id="1810923"/>
    <lineage>
        <taxon>Eukaryota</taxon>
        <taxon>Fungi</taxon>
        <taxon>Dikarya</taxon>
        <taxon>Ascomycota</taxon>
        <taxon>Pezizomycotina</taxon>
        <taxon>Eurotiomycetes</taxon>
        <taxon>Eurotiomycetidae</taxon>
        <taxon>Eurotiales</taxon>
        <taxon>Aspergillaceae</taxon>
        <taxon>Aspergillus</taxon>
        <taxon>Aspergillus subgen. Nidulantes</taxon>
    </lineage>
</organism>
<keyword evidence="2" id="KW-1185">Reference proteome</keyword>
<comment type="caution">
    <text evidence="1">The sequence shown here is derived from an EMBL/GenBank/DDBJ whole genome shotgun (WGS) entry which is preliminary data.</text>
</comment>
<accession>A0ABR4IPS1</accession>
<evidence type="ECO:0000313" key="1">
    <source>
        <dbReference type="EMBL" id="KAL2829592.1"/>
    </source>
</evidence>
<proteinExistence type="predicted"/>
<evidence type="ECO:0000313" key="2">
    <source>
        <dbReference type="Proteomes" id="UP001610446"/>
    </source>
</evidence>
<reference evidence="1 2" key="1">
    <citation type="submission" date="2024-07" db="EMBL/GenBank/DDBJ databases">
        <title>Section-level genome sequencing and comparative genomics of Aspergillus sections Usti and Cavernicolus.</title>
        <authorList>
            <consortium name="Lawrence Berkeley National Laboratory"/>
            <person name="Nybo J.L."/>
            <person name="Vesth T.C."/>
            <person name="Theobald S."/>
            <person name="Frisvad J.C."/>
            <person name="Larsen T.O."/>
            <person name="Kjaerboelling I."/>
            <person name="Rothschild-Mancinelli K."/>
            <person name="Lyhne E.K."/>
            <person name="Kogle M.E."/>
            <person name="Barry K."/>
            <person name="Clum A."/>
            <person name="Na H."/>
            <person name="Ledsgaard L."/>
            <person name="Lin J."/>
            <person name="Lipzen A."/>
            <person name="Kuo A."/>
            <person name="Riley R."/>
            <person name="Mondo S."/>
            <person name="Labutti K."/>
            <person name="Haridas S."/>
            <person name="Pangalinan J."/>
            <person name="Salamov A.A."/>
            <person name="Simmons B.A."/>
            <person name="Magnuson J.K."/>
            <person name="Chen J."/>
            <person name="Drula E."/>
            <person name="Henrissat B."/>
            <person name="Wiebenga A."/>
            <person name="Lubbers R.J."/>
            <person name="Gomes A.C."/>
            <person name="Makela M.R."/>
            <person name="Stajich J."/>
            <person name="Grigoriev I.V."/>
            <person name="Mortensen U.H."/>
            <person name="De Vries R.P."/>
            <person name="Baker S.E."/>
            <person name="Andersen M.R."/>
        </authorList>
    </citation>
    <scope>NUCLEOTIDE SEQUENCE [LARGE SCALE GENOMIC DNA]</scope>
    <source>
        <strain evidence="1 2">CBS 123904</strain>
    </source>
</reference>
<gene>
    <name evidence="1" type="ORF">BJY01DRAFT_254969</name>
</gene>
<dbReference type="Proteomes" id="UP001610446">
    <property type="component" value="Unassembled WGS sequence"/>
</dbReference>
<dbReference type="EMBL" id="JBFXLU010000329">
    <property type="protein sequence ID" value="KAL2829592.1"/>
    <property type="molecule type" value="Genomic_DNA"/>
</dbReference>
<name>A0ABR4IPS1_9EURO</name>
<sequence>MHDEKEKALKDSLLKKSFLESCKQQYLFMAATAFYLAPINEAAGTVFTFLAWLRPTPQSVRDTRVFVSFIDWVMPMVNSVQRRNALPSSLRGFRAHRSGERLIITRLLSQRQAVTPGDGEFHTNIRQNLGRRRVEGMEGWLRRVTKAAEQITDGQYRHLSPEERRRHEEALQEVWGFFAWPPIPRLRGYRGKGI</sequence>